<protein>
    <submittedName>
        <fullName evidence="2">Peptidase A22B, signal peptide peptidase</fullName>
    </submittedName>
</protein>
<feature type="transmembrane region" description="Helical" evidence="1">
    <location>
        <begin position="82"/>
        <end position="109"/>
    </location>
</feature>
<feature type="transmembrane region" description="Helical" evidence="1">
    <location>
        <begin position="49"/>
        <end position="75"/>
    </location>
</feature>
<keyword evidence="3" id="KW-1185">Reference proteome</keyword>
<keyword evidence="1" id="KW-0472">Membrane</keyword>
<gene>
    <name evidence="2" type="ORF">HanXRQr2_Chr16g0729461</name>
</gene>
<dbReference type="Proteomes" id="UP000215914">
    <property type="component" value="Unassembled WGS sequence"/>
</dbReference>
<organism evidence="2 3">
    <name type="scientific">Helianthus annuus</name>
    <name type="common">Common sunflower</name>
    <dbReference type="NCBI Taxonomy" id="4232"/>
    <lineage>
        <taxon>Eukaryota</taxon>
        <taxon>Viridiplantae</taxon>
        <taxon>Streptophyta</taxon>
        <taxon>Embryophyta</taxon>
        <taxon>Tracheophyta</taxon>
        <taxon>Spermatophyta</taxon>
        <taxon>Magnoliopsida</taxon>
        <taxon>eudicotyledons</taxon>
        <taxon>Gunneridae</taxon>
        <taxon>Pentapetalae</taxon>
        <taxon>asterids</taxon>
        <taxon>campanulids</taxon>
        <taxon>Asterales</taxon>
        <taxon>Asteraceae</taxon>
        <taxon>Asteroideae</taxon>
        <taxon>Heliantheae alliance</taxon>
        <taxon>Heliantheae</taxon>
        <taxon>Helianthus</taxon>
    </lineage>
</organism>
<evidence type="ECO:0000313" key="2">
    <source>
        <dbReference type="EMBL" id="KAF5758461.1"/>
    </source>
</evidence>
<accession>A0A9K3DND0</accession>
<comment type="caution">
    <text evidence="2">The sequence shown here is derived from an EMBL/GenBank/DDBJ whole genome shotgun (WGS) entry which is preliminary data.</text>
</comment>
<dbReference type="AlphaFoldDB" id="A0A9K3DND0"/>
<dbReference type="Gramene" id="mRNA:HanXRQr2_Chr16g0729461">
    <property type="protein sequence ID" value="mRNA:HanXRQr2_Chr16g0729461"/>
    <property type="gene ID" value="HanXRQr2_Chr16g0729461"/>
</dbReference>
<keyword evidence="1" id="KW-0812">Transmembrane</keyword>
<reference evidence="2" key="1">
    <citation type="journal article" date="2017" name="Nature">
        <title>The sunflower genome provides insights into oil metabolism, flowering and Asterid evolution.</title>
        <authorList>
            <person name="Badouin H."/>
            <person name="Gouzy J."/>
            <person name="Grassa C.J."/>
            <person name="Murat F."/>
            <person name="Staton S.E."/>
            <person name="Cottret L."/>
            <person name="Lelandais-Briere C."/>
            <person name="Owens G.L."/>
            <person name="Carrere S."/>
            <person name="Mayjonade B."/>
            <person name="Legrand L."/>
            <person name="Gill N."/>
            <person name="Kane N.C."/>
            <person name="Bowers J.E."/>
            <person name="Hubner S."/>
            <person name="Bellec A."/>
            <person name="Berard A."/>
            <person name="Berges H."/>
            <person name="Blanchet N."/>
            <person name="Boniface M.C."/>
            <person name="Brunel D."/>
            <person name="Catrice O."/>
            <person name="Chaidir N."/>
            <person name="Claudel C."/>
            <person name="Donnadieu C."/>
            <person name="Faraut T."/>
            <person name="Fievet G."/>
            <person name="Helmstetter N."/>
            <person name="King M."/>
            <person name="Knapp S.J."/>
            <person name="Lai Z."/>
            <person name="Le Paslier M.C."/>
            <person name="Lippi Y."/>
            <person name="Lorenzon L."/>
            <person name="Mandel J.R."/>
            <person name="Marage G."/>
            <person name="Marchand G."/>
            <person name="Marquand E."/>
            <person name="Bret-Mestries E."/>
            <person name="Morien E."/>
            <person name="Nambeesan S."/>
            <person name="Nguyen T."/>
            <person name="Pegot-Espagnet P."/>
            <person name="Pouilly N."/>
            <person name="Raftis F."/>
            <person name="Sallet E."/>
            <person name="Schiex T."/>
            <person name="Thomas J."/>
            <person name="Vandecasteele C."/>
            <person name="Vares D."/>
            <person name="Vear F."/>
            <person name="Vautrin S."/>
            <person name="Crespi M."/>
            <person name="Mangin B."/>
            <person name="Burke J.M."/>
            <person name="Salse J."/>
            <person name="Munos S."/>
            <person name="Vincourt P."/>
            <person name="Rieseberg L.H."/>
            <person name="Langlade N.B."/>
        </authorList>
    </citation>
    <scope>NUCLEOTIDE SEQUENCE</scope>
    <source>
        <tissue evidence="2">Leaves</tissue>
    </source>
</reference>
<name>A0A9K3DND0_HELAN</name>
<dbReference type="EMBL" id="MNCJ02000331">
    <property type="protein sequence ID" value="KAF5758461.1"/>
    <property type="molecule type" value="Genomic_DNA"/>
</dbReference>
<sequence length="127" mass="14239">MLLRCFMAYECWYHSMCILVVCLEAEAAIELDKLLKDASDEYMSTEVSYFSGVFEITNTSVIVFIVVSSCFLVWLYKKMSYVFIEVLVVLFAIGGGEGVALIITVIQIIQVPNLKVIMVLSVGVGFR</sequence>
<evidence type="ECO:0000313" key="3">
    <source>
        <dbReference type="Proteomes" id="UP000215914"/>
    </source>
</evidence>
<proteinExistence type="predicted"/>
<keyword evidence="1" id="KW-1133">Transmembrane helix</keyword>
<evidence type="ECO:0000256" key="1">
    <source>
        <dbReference type="SAM" id="Phobius"/>
    </source>
</evidence>
<reference evidence="2" key="2">
    <citation type="submission" date="2020-06" db="EMBL/GenBank/DDBJ databases">
        <title>Helianthus annuus Genome sequencing and assembly Release 2.</title>
        <authorList>
            <person name="Gouzy J."/>
            <person name="Langlade N."/>
            <person name="Munos S."/>
        </authorList>
    </citation>
    <scope>NUCLEOTIDE SEQUENCE</scope>
    <source>
        <tissue evidence="2">Leaves</tissue>
    </source>
</reference>